<keyword evidence="12" id="KW-1185">Reference proteome</keyword>
<keyword evidence="3 8" id="KW-0378">Hydrolase</keyword>
<dbReference type="SUPFAM" id="SSF52151">
    <property type="entry name" value="FabD/lysophospholipase-like"/>
    <property type="match status" value="1"/>
</dbReference>
<sequence>MTVAQGDATLWAHPHSFEEVCPRSHGSRPSIVSLVGKRKKRSMLGYMLGKSENSAISRAHGQIRLMRDARTTSQDAPLVYADCELSLQSSPSFDTQNTLGTPRSVSWLHNNDADSRCFASDFYASVLNPLSNVVCYFASDLNGVFGVAELLARQVTGPRTHTLPASSLPHVLVVIESTSKVFDSSISQRKLLLAIKEAAGKWKKYDSIAQLEEDLSRIFRAIEVIGLQVVWDEHVRSLVLRRRLVSLSKEVQWGRRTSRHLFTVEHVDALAERILTAFCLDRSCFNFMEASRPENFDHCDLDSHLHELMEMTPNLSWFSHFSGPLIASALFLASYPPGAHAIAKLTSDQQTQRNFIKCIKDNMEQSFARFEFDTEGCSALDQHTERLKSLWPNFARFKSFKSCFSCLMLMPEKVFDCGHAICNVCIRRFGERPRSEKHEYTLIACILCGQSQSKRSFRLKPPTAGIRILCIDGGGIRGVVPLTFLQDLDRSLSHFKRPLGDYFDYVCGTSAGGLIAIGLFLMKWTPLECLTRFEDLSQKTFLLENQTSNLSLTQRLRSFVGAYVRDHRYDSAVIESAFRSTVGQSPRMFNPLQNDTKVAVTSTTARGNVPCLFSNYNGAVRTDQSTYCHVRADKQDHEISICDAAVCTSAAPFFFKPKDVANLDTFQDGGLEHNNPAFIAQWECSYLWPDGPAGHCNGRMDHMISLGTGTTSLARYRIGPHSPVKDRFLKRLVGSFMGHLDSEKQWRTFYSCISDEARGRYHRLNISFPGPEPALDEVSAMKRLKRQASDFMSSDPQSALARDAIAASIFYIELDRLSRVEKGMYACSGTIRCRLPLDYSGRKALYKHLLEQRACFWVAGRSIPCAETVPKGLPAFRRQVSFVMQSLEHHVEVSITGITTKATPISGLPRPLQQIIAVQGLISPFGCADNRAIEKPLPSINVSRKRKLRDR</sequence>
<dbReference type="GO" id="GO:0016042">
    <property type="term" value="P:lipid catabolic process"/>
    <property type="evidence" value="ECO:0007669"/>
    <property type="project" value="UniProtKB-UniRule"/>
</dbReference>
<dbReference type="OrthoDB" id="194358at2759"/>
<dbReference type="Gene3D" id="3.40.1090.10">
    <property type="entry name" value="Cytosolic phospholipase A2 catalytic domain"/>
    <property type="match status" value="1"/>
</dbReference>
<keyword evidence="2 7" id="KW-0863">Zinc-finger</keyword>
<dbReference type="Pfam" id="PF01734">
    <property type="entry name" value="Patatin"/>
    <property type="match status" value="1"/>
</dbReference>
<dbReference type="InterPro" id="IPR002641">
    <property type="entry name" value="PNPLA_dom"/>
</dbReference>
<dbReference type="PANTHER" id="PTHR24185">
    <property type="entry name" value="CALCIUM-INDEPENDENT PHOSPHOLIPASE A2-GAMMA"/>
    <property type="match status" value="1"/>
</dbReference>
<dbReference type="PROSITE" id="PS51635">
    <property type="entry name" value="PNPLA"/>
    <property type="match status" value="1"/>
</dbReference>
<dbReference type="GO" id="GO:0019369">
    <property type="term" value="P:arachidonate metabolic process"/>
    <property type="evidence" value="ECO:0007669"/>
    <property type="project" value="TreeGrafter"/>
</dbReference>
<keyword evidence="1" id="KW-0479">Metal-binding</keyword>
<feature type="domain" description="RING-type" evidence="9">
    <location>
        <begin position="403"/>
        <end position="448"/>
    </location>
</feature>
<evidence type="ECO:0000256" key="5">
    <source>
        <dbReference type="ARBA" id="ARBA00022963"/>
    </source>
</evidence>
<evidence type="ECO:0000259" key="10">
    <source>
        <dbReference type="PROSITE" id="PS51635"/>
    </source>
</evidence>
<keyword evidence="5 8" id="KW-0442">Lipid degradation</keyword>
<dbReference type="InterPro" id="IPR001841">
    <property type="entry name" value="Znf_RING"/>
</dbReference>
<gene>
    <name evidence="11" type="ORF">EJ04DRAFT_594402</name>
</gene>
<evidence type="ECO:0000256" key="1">
    <source>
        <dbReference type="ARBA" id="ARBA00022723"/>
    </source>
</evidence>
<protein>
    <submittedName>
        <fullName evidence="11">FabD/lysophospholipase-like protein</fullName>
    </submittedName>
</protein>
<comment type="caution">
    <text evidence="11">The sequence shown here is derived from an EMBL/GenBank/DDBJ whole genome shotgun (WGS) entry which is preliminary data.</text>
</comment>
<evidence type="ECO:0000256" key="3">
    <source>
        <dbReference type="ARBA" id="ARBA00022801"/>
    </source>
</evidence>
<dbReference type="GO" id="GO:0008270">
    <property type="term" value="F:zinc ion binding"/>
    <property type="evidence" value="ECO:0007669"/>
    <property type="project" value="UniProtKB-KW"/>
</dbReference>
<organism evidence="11 12">
    <name type="scientific">Polyplosphaeria fusca</name>
    <dbReference type="NCBI Taxonomy" id="682080"/>
    <lineage>
        <taxon>Eukaryota</taxon>
        <taxon>Fungi</taxon>
        <taxon>Dikarya</taxon>
        <taxon>Ascomycota</taxon>
        <taxon>Pezizomycotina</taxon>
        <taxon>Dothideomycetes</taxon>
        <taxon>Pleosporomycetidae</taxon>
        <taxon>Pleosporales</taxon>
        <taxon>Tetraplosphaeriaceae</taxon>
        <taxon>Polyplosphaeria</taxon>
    </lineage>
</organism>
<dbReference type="GO" id="GO:0046486">
    <property type="term" value="P:glycerolipid metabolic process"/>
    <property type="evidence" value="ECO:0007669"/>
    <property type="project" value="UniProtKB-ARBA"/>
</dbReference>
<evidence type="ECO:0000256" key="7">
    <source>
        <dbReference type="PROSITE-ProRule" id="PRU00175"/>
    </source>
</evidence>
<name>A0A9P4UWV8_9PLEO</name>
<evidence type="ECO:0000256" key="2">
    <source>
        <dbReference type="ARBA" id="ARBA00022771"/>
    </source>
</evidence>
<dbReference type="InterPro" id="IPR016035">
    <property type="entry name" value="Acyl_Trfase/lysoPLipase"/>
</dbReference>
<evidence type="ECO:0000259" key="9">
    <source>
        <dbReference type="PROSITE" id="PS50089"/>
    </source>
</evidence>
<evidence type="ECO:0000256" key="8">
    <source>
        <dbReference type="PROSITE-ProRule" id="PRU01161"/>
    </source>
</evidence>
<proteinExistence type="predicted"/>
<dbReference type="AlphaFoldDB" id="A0A9P4UWV8"/>
<evidence type="ECO:0000313" key="12">
    <source>
        <dbReference type="Proteomes" id="UP000799444"/>
    </source>
</evidence>
<dbReference type="CDD" id="cd07199">
    <property type="entry name" value="Pat17_PNPLA8_PNPLA9_like"/>
    <property type="match status" value="1"/>
</dbReference>
<keyword evidence="4" id="KW-0862">Zinc</keyword>
<feature type="active site" description="Proton acceptor" evidence="8">
    <location>
        <position position="668"/>
    </location>
</feature>
<feature type="short sequence motif" description="GXGXXG" evidence="8">
    <location>
        <begin position="473"/>
        <end position="478"/>
    </location>
</feature>
<dbReference type="EMBL" id="ML996324">
    <property type="protein sequence ID" value="KAF2727575.1"/>
    <property type="molecule type" value="Genomic_DNA"/>
</dbReference>
<evidence type="ECO:0000313" key="11">
    <source>
        <dbReference type="EMBL" id="KAF2727575.1"/>
    </source>
</evidence>
<feature type="short sequence motif" description="GXSXG" evidence="8">
    <location>
        <begin position="508"/>
        <end position="512"/>
    </location>
</feature>
<feature type="short sequence motif" description="DGA/G" evidence="8">
    <location>
        <begin position="668"/>
        <end position="670"/>
    </location>
</feature>
<dbReference type="GO" id="GO:0016020">
    <property type="term" value="C:membrane"/>
    <property type="evidence" value="ECO:0007669"/>
    <property type="project" value="TreeGrafter"/>
</dbReference>
<feature type="active site" description="Nucleophile" evidence="8">
    <location>
        <position position="510"/>
    </location>
</feature>
<reference evidence="11" key="1">
    <citation type="journal article" date="2020" name="Stud. Mycol.">
        <title>101 Dothideomycetes genomes: a test case for predicting lifestyles and emergence of pathogens.</title>
        <authorList>
            <person name="Haridas S."/>
            <person name="Albert R."/>
            <person name="Binder M."/>
            <person name="Bloem J."/>
            <person name="Labutti K."/>
            <person name="Salamov A."/>
            <person name="Andreopoulos B."/>
            <person name="Baker S."/>
            <person name="Barry K."/>
            <person name="Bills G."/>
            <person name="Bluhm B."/>
            <person name="Cannon C."/>
            <person name="Castanera R."/>
            <person name="Culley D."/>
            <person name="Daum C."/>
            <person name="Ezra D."/>
            <person name="Gonzalez J."/>
            <person name="Henrissat B."/>
            <person name="Kuo A."/>
            <person name="Liang C."/>
            <person name="Lipzen A."/>
            <person name="Lutzoni F."/>
            <person name="Magnuson J."/>
            <person name="Mondo S."/>
            <person name="Nolan M."/>
            <person name="Ohm R."/>
            <person name="Pangilinan J."/>
            <person name="Park H.-J."/>
            <person name="Ramirez L."/>
            <person name="Alfaro M."/>
            <person name="Sun H."/>
            <person name="Tritt A."/>
            <person name="Yoshinaga Y."/>
            <person name="Zwiers L.-H."/>
            <person name="Turgeon B."/>
            <person name="Goodwin S."/>
            <person name="Spatafora J."/>
            <person name="Crous P."/>
            <person name="Grigoriev I."/>
        </authorList>
    </citation>
    <scope>NUCLEOTIDE SEQUENCE</scope>
    <source>
        <strain evidence="11">CBS 125425</strain>
    </source>
</reference>
<feature type="domain" description="PNPLA" evidence="10">
    <location>
        <begin position="469"/>
        <end position="681"/>
    </location>
</feature>
<dbReference type="PANTHER" id="PTHR24185:SF1">
    <property type="entry name" value="CALCIUM-INDEPENDENT PHOSPHOLIPASE A2-GAMMA"/>
    <property type="match status" value="1"/>
</dbReference>
<dbReference type="PROSITE" id="PS00518">
    <property type="entry name" value="ZF_RING_1"/>
    <property type="match status" value="1"/>
</dbReference>
<dbReference type="Proteomes" id="UP000799444">
    <property type="component" value="Unassembled WGS sequence"/>
</dbReference>
<accession>A0A9P4UWV8</accession>
<evidence type="ECO:0000256" key="4">
    <source>
        <dbReference type="ARBA" id="ARBA00022833"/>
    </source>
</evidence>
<keyword evidence="6 8" id="KW-0443">Lipid metabolism</keyword>
<dbReference type="PROSITE" id="PS50089">
    <property type="entry name" value="ZF_RING_2"/>
    <property type="match status" value="1"/>
</dbReference>
<dbReference type="GO" id="GO:0047499">
    <property type="term" value="F:calcium-independent phospholipase A2 activity"/>
    <property type="evidence" value="ECO:0007669"/>
    <property type="project" value="TreeGrafter"/>
</dbReference>
<dbReference type="InterPro" id="IPR017907">
    <property type="entry name" value="Znf_RING_CS"/>
</dbReference>
<evidence type="ECO:0000256" key="6">
    <source>
        <dbReference type="ARBA" id="ARBA00023098"/>
    </source>
</evidence>